<proteinExistence type="predicted"/>
<dbReference type="STRING" id="6186.A0A183KCM1"/>
<reference evidence="3" key="1">
    <citation type="submission" date="2016-06" db="UniProtKB">
        <authorList>
            <consortium name="WormBaseParasite"/>
        </authorList>
    </citation>
    <scope>IDENTIFICATION</scope>
</reference>
<gene>
    <name evidence="1" type="ORF">SCUD_LOCUS12761</name>
</gene>
<dbReference type="EMBL" id="UZAK01035354">
    <property type="protein sequence ID" value="VDP50037.1"/>
    <property type="molecule type" value="Genomic_DNA"/>
</dbReference>
<dbReference type="WBParaSite" id="SCUD_0001276401-mRNA-1">
    <property type="protein sequence ID" value="SCUD_0001276401-mRNA-1"/>
    <property type="gene ID" value="SCUD_0001276401"/>
</dbReference>
<dbReference type="Proteomes" id="UP000279833">
    <property type="component" value="Unassembled WGS sequence"/>
</dbReference>
<keyword evidence="2" id="KW-1185">Reference proteome</keyword>
<name>A0A183KCM1_9TREM</name>
<evidence type="ECO:0000313" key="2">
    <source>
        <dbReference type="Proteomes" id="UP000279833"/>
    </source>
</evidence>
<protein>
    <submittedName>
        <fullName evidence="3">Ovule protein</fullName>
    </submittedName>
</protein>
<evidence type="ECO:0000313" key="1">
    <source>
        <dbReference type="EMBL" id="VDP50037.1"/>
    </source>
</evidence>
<sequence>MQMIYDSHKENPITFLEVVELVAQQLEGSFALASKSCYYPGECVVARSVSVSVTFSVYFIKFSHLASDIKVLENLAHLIFRFSSTSFYHKVLRIYVDRLNTVCLGGVDVF</sequence>
<organism evidence="3">
    <name type="scientific">Schistosoma curassoni</name>
    <dbReference type="NCBI Taxonomy" id="6186"/>
    <lineage>
        <taxon>Eukaryota</taxon>
        <taxon>Metazoa</taxon>
        <taxon>Spiralia</taxon>
        <taxon>Lophotrochozoa</taxon>
        <taxon>Platyhelminthes</taxon>
        <taxon>Trematoda</taxon>
        <taxon>Digenea</taxon>
        <taxon>Strigeidida</taxon>
        <taxon>Schistosomatoidea</taxon>
        <taxon>Schistosomatidae</taxon>
        <taxon>Schistosoma</taxon>
    </lineage>
</organism>
<reference evidence="1 2" key="2">
    <citation type="submission" date="2018-11" db="EMBL/GenBank/DDBJ databases">
        <authorList>
            <consortium name="Pathogen Informatics"/>
        </authorList>
    </citation>
    <scope>NUCLEOTIDE SEQUENCE [LARGE SCALE GENOMIC DNA]</scope>
    <source>
        <strain evidence="1">Dakar</strain>
        <strain evidence="2">Dakar, Senegal</strain>
    </source>
</reference>
<evidence type="ECO:0000313" key="3">
    <source>
        <dbReference type="WBParaSite" id="SCUD_0001276401-mRNA-1"/>
    </source>
</evidence>
<dbReference type="AlphaFoldDB" id="A0A183KCM1"/>
<accession>A0A183KCM1</accession>